<dbReference type="RefSeq" id="WP_209602345.1">
    <property type="nucleotide sequence ID" value="NZ_JAGILA010000003.1"/>
</dbReference>
<keyword evidence="4 7" id="KW-0812">Transmembrane</keyword>
<feature type="transmembrane region" description="Helical" evidence="7">
    <location>
        <begin position="373"/>
        <end position="394"/>
    </location>
</feature>
<feature type="transmembrane region" description="Helical" evidence="7">
    <location>
        <begin position="310"/>
        <end position="335"/>
    </location>
</feature>
<evidence type="ECO:0000256" key="4">
    <source>
        <dbReference type="ARBA" id="ARBA00022692"/>
    </source>
</evidence>
<comment type="subcellular location">
    <subcellularLocation>
        <location evidence="1">Cell membrane</location>
        <topology evidence="1">Multi-pass membrane protein</topology>
    </subcellularLocation>
</comment>
<evidence type="ECO:0000256" key="2">
    <source>
        <dbReference type="ARBA" id="ARBA00022448"/>
    </source>
</evidence>
<proteinExistence type="predicted"/>
<keyword evidence="6 7" id="KW-0472">Membrane</keyword>
<dbReference type="EMBL" id="JAGILA010000003">
    <property type="protein sequence ID" value="MBP2236154.1"/>
    <property type="molecule type" value="Genomic_DNA"/>
</dbReference>
<organism evidence="8 9">
    <name type="scientific">Sinorhizobium kostiense</name>
    <dbReference type="NCBI Taxonomy" id="76747"/>
    <lineage>
        <taxon>Bacteria</taxon>
        <taxon>Pseudomonadati</taxon>
        <taxon>Pseudomonadota</taxon>
        <taxon>Alphaproteobacteria</taxon>
        <taxon>Hyphomicrobiales</taxon>
        <taxon>Rhizobiaceae</taxon>
        <taxon>Sinorhizobium/Ensifer group</taxon>
        <taxon>Sinorhizobium</taxon>
    </lineage>
</organism>
<evidence type="ECO:0000256" key="3">
    <source>
        <dbReference type="ARBA" id="ARBA00022475"/>
    </source>
</evidence>
<evidence type="ECO:0000313" key="9">
    <source>
        <dbReference type="Proteomes" id="UP000730739"/>
    </source>
</evidence>
<dbReference type="SUPFAM" id="SSF103473">
    <property type="entry name" value="MFS general substrate transporter"/>
    <property type="match status" value="1"/>
</dbReference>
<feature type="transmembrane region" description="Helical" evidence="7">
    <location>
        <begin position="170"/>
        <end position="190"/>
    </location>
</feature>
<keyword evidence="9" id="KW-1185">Reference proteome</keyword>
<feature type="transmembrane region" description="Helical" evidence="7">
    <location>
        <begin position="81"/>
        <end position="99"/>
    </location>
</feature>
<evidence type="ECO:0000313" key="8">
    <source>
        <dbReference type="EMBL" id="MBP2236154.1"/>
    </source>
</evidence>
<accession>A0ABS4QZU6</accession>
<feature type="transmembrane region" description="Helical" evidence="7">
    <location>
        <begin position="141"/>
        <end position="164"/>
    </location>
</feature>
<feature type="transmembrane region" description="Helical" evidence="7">
    <location>
        <begin position="284"/>
        <end position="304"/>
    </location>
</feature>
<feature type="transmembrane region" description="Helical" evidence="7">
    <location>
        <begin position="17"/>
        <end position="41"/>
    </location>
</feature>
<protein>
    <submittedName>
        <fullName evidence="8">MFS family permease</fullName>
    </submittedName>
</protein>
<sequence length="395" mass="41519">MEEVEHPFWQALKDRTFLLGTTAALLGYFAFLVTCFLSSLVMTQLTEDPSLVAFVNAAVQAPLLFVILPAAAVARLIDRRILLMAVNLAISCVLFCMGLESTSLHPTPVQVLVLIFSLGTLAAFSMSVWQISGPDVVAKSMVAGATVTVSAGFNLARAVAPVFGAASLKLLGFQVTLISGAILALIGAFLPMGSKWPNGPAHTLQSVSADRDSQRKNRRVLSLRRVSQAFIVSLSGSSVWALLPVMAQRRYGNDMATAMGLLSGALGTGALLGALGSRPIHQHLPLVTIIVMTAVSMMVFVASFGVDLPLPLSCLFAVGMGASWFIHGCTLNVFVRTDAPDYLGGDAVARFLMIFYLGLAAGSVVWGTVATTWGLGTAMVVSALGIAVSAFLGLQ</sequence>
<feature type="transmembrane region" description="Helical" evidence="7">
    <location>
        <begin position="111"/>
        <end position="129"/>
    </location>
</feature>
<dbReference type="PANTHER" id="PTHR23513">
    <property type="entry name" value="INTEGRAL MEMBRANE EFFLUX PROTEIN-RELATED"/>
    <property type="match status" value="1"/>
</dbReference>
<keyword evidence="5 7" id="KW-1133">Transmembrane helix</keyword>
<evidence type="ECO:0000256" key="1">
    <source>
        <dbReference type="ARBA" id="ARBA00004651"/>
    </source>
</evidence>
<gene>
    <name evidence="8" type="ORF">J2Z31_002668</name>
</gene>
<evidence type="ECO:0000256" key="7">
    <source>
        <dbReference type="SAM" id="Phobius"/>
    </source>
</evidence>
<evidence type="ECO:0000256" key="6">
    <source>
        <dbReference type="ARBA" id="ARBA00023136"/>
    </source>
</evidence>
<dbReference type="PANTHER" id="PTHR23513:SF11">
    <property type="entry name" value="STAPHYLOFERRIN A TRANSPORTER"/>
    <property type="match status" value="1"/>
</dbReference>
<dbReference type="CDD" id="cd06173">
    <property type="entry name" value="MFS_MefA_like"/>
    <property type="match status" value="1"/>
</dbReference>
<name>A0ABS4QZU6_9HYPH</name>
<dbReference type="Pfam" id="PF05977">
    <property type="entry name" value="MFS_3"/>
    <property type="match status" value="1"/>
</dbReference>
<dbReference type="Gene3D" id="1.20.1250.20">
    <property type="entry name" value="MFS general substrate transporter like domains"/>
    <property type="match status" value="1"/>
</dbReference>
<dbReference type="InterPro" id="IPR010290">
    <property type="entry name" value="TM_effector"/>
</dbReference>
<comment type="caution">
    <text evidence="8">The sequence shown here is derived from an EMBL/GenBank/DDBJ whole genome shotgun (WGS) entry which is preliminary data.</text>
</comment>
<keyword evidence="2" id="KW-0813">Transport</keyword>
<feature type="transmembrane region" description="Helical" evidence="7">
    <location>
        <begin position="347"/>
        <end position="367"/>
    </location>
</feature>
<feature type="transmembrane region" description="Helical" evidence="7">
    <location>
        <begin position="255"/>
        <end position="277"/>
    </location>
</feature>
<evidence type="ECO:0000256" key="5">
    <source>
        <dbReference type="ARBA" id="ARBA00022989"/>
    </source>
</evidence>
<dbReference type="InterPro" id="IPR036259">
    <property type="entry name" value="MFS_trans_sf"/>
</dbReference>
<feature type="transmembrane region" description="Helical" evidence="7">
    <location>
        <begin position="53"/>
        <end position="74"/>
    </location>
</feature>
<dbReference type="Proteomes" id="UP000730739">
    <property type="component" value="Unassembled WGS sequence"/>
</dbReference>
<reference evidence="8 9" key="1">
    <citation type="submission" date="2021-03" db="EMBL/GenBank/DDBJ databases">
        <title>Genomic Encyclopedia of Type Strains, Phase IV (KMG-IV): sequencing the most valuable type-strain genomes for metagenomic binning, comparative biology and taxonomic classification.</title>
        <authorList>
            <person name="Goeker M."/>
        </authorList>
    </citation>
    <scope>NUCLEOTIDE SEQUENCE [LARGE SCALE GENOMIC DNA]</scope>
    <source>
        <strain evidence="8 9">DSM 13372</strain>
    </source>
</reference>
<keyword evidence="3" id="KW-1003">Cell membrane</keyword>